<reference evidence="2 3" key="1">
    <citation type="journal article" date="2020" name="Nat. Commun.">
        <title>Genome of Tripterygium wilfordii and identification of cytochrome P450 involved in triptolide biosynthesis.</title>
        <authorList>
            <person name="Tu L."/>
            <person name="Su P."/>
            <person name="Zhang Z."/>
            <person name="Gao L."/>
            <person name="Wang J."/>
            <person name="Hu T."/>
            <person name="Zhou J."/>
            <person name="Zhang Y."/>
            <person name="Zhao Y."/>
            <person name="Liu Y."/>
            <person name="Song Y."/>
            <person name="Tong Y."/>
            <person name="Lu Y."/>
            <person name="Yang J."/>
            <person name="Xu C."/>
            <person name="Jia M."/>
            <person name="Peters R.J."/>
            <person name="Huang L."/>
            <person name="Gao W."/>
        </authorList>
    </citation>
    <scope>NUCLEOTIDE SEQUENCE [LARGE SCALE GENOMIC DNA]</scope>
    <source>
        <strain evidence="3">cv. XIE 37</strain>
        <tissue evidence="2">Leaf</tissue>
    </source>
</reference>
<feature type="region of interest" description="Disordered" evidence="1">
    <location>
        <begin position="243"/>
        <end position="270"/>
    </location>
</feature>
<evidence type="ECO:0000313" key="2">
    <source>
        <dbReference type="EMBL" id="KAF5742442.1"/>
    </source>
</evidence>
<evidence type="ECO:0008006" key="4">
    <source>
        <dbReference type="Google" id="ProtNLM"/>
    </source>
</evidence>
<dbReference type="InterPro" id="IPR039928">
    <property type="entry name" value="LNK"/>
</dbReference>
<evidence type="ECO:0000313" key="3">
    <source>
        <dbReference type="Proteomes" id="UP000593562"/>
    </source>
</evidence>
<dbReference type="InParanoid" id="A0A7J7D7Y5"/>
<dbReference type="Proteomes" id="UP000593562">
    <property type="component" value="Unassembled WGS sequence"/>
</dbReference>
<feature type="compositionally biased region" description="Polar residues" evidence="1">
    <location>
        <begin position="522"/>
        <end position="534"/>
    </location>
</feature>
<organism evidence="2 3">
    <name type="scientific">Tripterygium wilfordii</name>
    <name type="common">Thunder God vine</name>
    <dbReference type="NCBI Taxonomy" id="458696"/>
    <lineage>
        <taxon>Eukaryota</taxon>
        <taxon>Viridiplantae</taxon>
        <taxon>Streptophyta</taxon>
        <taxon>Embryophyta</taxon>
        <taxon>Tracheophyta</taxon>
        <taxon>Spermatophyta</taxon>
        <taxon>Magnoliopsida</taxon>
        <taxon>eudicotyledons</taxon>
        <taxon>Gunneridae</taxon>
        <taxon>Pentapetalae</taxon>
        <taxon>rosids</taxon>
        <taxon>fabids</taxon>
        <taxon>Celastrales</taxon>
        <taxon>Celastraceae</taxon>
        <taxon>Tripterygium</taxon>
    </lineage>
</organism>
<feature type="compositionally biased region" description="Basic and acidic residues" evidence="1">
    <location>
        <begin position="243"/>
        <end position="257"/>
    </location>
</feature>
<sequence>MFDWNDEEISNIIWGKANESDDHIVPYPEGSDDCHEKKEWNQEASAIKPAEQKTAVPKIDGHGKKLDSSPNLTVNGGISTSGFYLDSWPSLSSSNATKTDLDPLESAQSAKDPENFQSPNEDKEQSDFVDYGWANIGSFDDLDRIFSNDDAILGTVNLGNAVELWSSSKDITSSPLKSFSMSAGSPSSGLGVIKSSPELFETKKEYVEVDDKSCTLGYGKPEIPASHGLQNGQAVMDTGEYAKGKSKTKEKDQKMDLNPRGTVTNPQLGAENVGAPNEFSDQYVQADKQKKLLNPSGQFGNQFLSSTIQSSSPSVLSQQRQIQGSEALQYQRNSSSFVAPSAYGDAASSFSVIPVMSHVQPEELKHNPLLSGYEVSSVTANPVNKSGDAWVKSQTMTPQEKIEKLRRRQQMQALLAIQKQQQRQLGHQASTTDHAITRKCTQENQIQRVDGANLEVEDLSTLSSLDPNSPVEQDDSDIISLAVNDYAVEDTILFRLQDIVAKLDMKMRLCIRDSLFRLAQSSMQRHYTSDTSSSNKKDEQVAANEDINNSNRNANMPDVETETNPIDRTVAHLLFHRPVELSGQHPDTPESPVFTKLPRKLKSIALTNSPMGYLAESLQNKQNFSLQGSKNSSSFSDTYLVGQYRSTPCLDASEDASNSGHGNGTARNIEASRRRDSF</sequence>
<proteinExistence type="predicted"/>
<feature type="region of interest" description="Disordered" evidence="1">
    <location>
        <begin position="95"/>
        <end position="127"/>
    </location>
</feature>
<evidence type="ECO:0000256" key="1">
    <source>
        <dbReference type="SAM" id="MobiDB-lite"/>
    </source>
</evidence>
<protein>
    <recommendedName>
        <fullName evidence="4">Protein LNK2</fullName>
    </recommendedName>
</protein>
<keyword evidence="3" id="KW-1185">Reference proteome</keyword>
<name>A0A7J7D7Y5_TRIWF</name>
<dbReference type="FunCoup" id="A0A7J7D7Y5">
    <property type="interactions" value="243"/>
</dbReference>
<dbReference type="GO" id="GO:0006355">
    <property type="term" value="P:regulation of DNA-templated transcription"/>
    <property type="evidence" value="ECO:0007669"/>
    <property type="project" value="InterPro"/>
</dbReference>
<dbReference type="AlphaFoldDB" id="A0A7J7D7Y5"/>
<feature type="region of interest" description="Disordered" evidence="1">
    <location>
        <begin position="649"/>
        <end position="678"/>
    </location>
</feature>
<feature type="region of interest" description="Disordered" evidence="1">
    <location>
        <begin position="18"/>
        <end position="73"/>
    </location>
</feature>
<comment type="caution">
    <text evidence="2">The sequence shown here is derived from an EMBL/GenBank/DDBJ whole genome shotgun (WGS) entry which is preliminary data.</text>
</comment>
<dbReference type="GO" id="GO:0007623">
    <property type="term" value="P:circadian rhythm"/>
    <property type="evidence" value="ECO:0007669"/>
    <property type="project" value="InterPro"/>
</dbReference>
<dbReference type="PANTHER" id="PTHR33334:SF5">
    <property type="entry name" value="PROTEIN LNK2"/>
    <property type="match status" value="1"/>
</dbReference>
<dbReference type="PANTHER" id="PTHR33334">
    <property type="entry name" value="PROTEIN LNK1"/>
    <property type="match status" value="1"/>
</dbReference>
<accession>A0A7J7D7Y5</accession>
<feature type="region of interest" description="Disordered" evidence="1">
    <location>
        <begin position="522"/>
        <end position="560"/>
    </location>
</feature>
<dbReference type="EMBL" id="JAAARO010000009">
    <property type="protein sequence ID" value="KAF5742442.1"/>
    <property type="molecule type" value="Genomic_DNA"/>
</dbReference>
<gene>
    <name evidence="2" type="ORF">HS088_TW09G00490</name>
</gene>
<feature type="compositionally biased region" description="Basic and acidic residues" evidence="1">
    <location>
        <begin position="32"/>
        <end position="41"/>
    </location>
</feature>